<evidence type="ECO:0000313" key="6">
    <source>
        <dbReference type="Proteomes" id="UP001153737"/>
    </source>
</evidence>
<dbReference type="Pfam" id="PF24571">
    <property type="entry name" value="HEAT_SCC3-SA"/>
    <property type="match status" value="1"/>
</dbReference>
<sequence length="1121" mass="127377">MHRRGGKRIRMDEPPPEFDNPMTPQVESDQYGGAYSQNPYGQSSGGDFESPPTPGMRRVTRSKARGQTNPPPPVMSPSRSPPSTTGRGRGRGRPPGRKNTIGEIIHSDSDDNSLYHVIKNSKVSLTHIVDDWIESYKINREAALISLMQFFINAAGCKGRITQQMQATMEHTAIIRKMTEEFDEESGEYPLIMAGQTWKKFRQNFCDFVQTLVKQCQYTIIYDQFLMDNVISLLTGLSDSQVRAFRHTATLGAMKLMTALVDVALTVSVNLDNTQRQYEAERQKTHEKRASDRLESLLGKRQELEENMDEIKNMLTYMFKSVFVHRYRDTLPEIRAIAMTEIGVWMHKFHVNFLDDSYLKYIGWTLHDKVGEVRLRCLQALQPLYASEELKGKLELFTNKFKDRIVAMTLDKEYDVAVQAVKLVISILKHHNEILTDKDCEHVYELVYSSHRAVAQAAGEFLNERLFQPGDQSDAGKTKRGKRRLPNTPFIRDLVQFFIESELHEHAAYLVDSLIESNGMMKDWECMTDLLLEEAGPHEEPLDNRQETSLIEIMVCCIKQAATGEAPVGRGPTRKMASIRELKQAGEDKQKLTEHFIVSLPQLLELYSADPEKLANLLSIPQYFDLDLYTSGRQEGNLQALLAKLKHIVQVHHEPEVLETLAKTLEILCTEGHSIYTRCDVARSTIVDMIVASYKEAIDDWRNLLLGEETPNADEVFNVVSTLKKVSVFYSSHNLNSWNLWNTLFQDVKDQESTLPPEALKYSLSSCYYSVLWALRDLETASEGGGLAHADVQDVRRKLDEFLEASQALIRTSPHASIKEESYVGLCDLLIVFSEQLQGSTPPLSDLVCRPDGTLQALLNEFVQTYVFVPEQDAEHDELRIEELHKRRNFLAAYCKLIVYNIMPTKAGADVFKHYVKYYNEYGDIVKATLSKAREINKVNCALTMCLSLNMMFEEVQQASGGRNTRQHEEFFSLKELAKRFALSFGLDAVKNREAITALHRAGIIFAVGGGEQASEDPIGPPANLPFLEILTEFTNKLLKQDKRVVMGFLDKRIGTGMPSSRGEDWQPLQLYRNSLLHGETDQLPTTSKRAYGRKRQKSPDTDQEQNDDLSDQEFPGNLYG</sequence>
<dbReference type="PROSITE" id="PS51425">
    <property type="entry name" value="SCD"/>
    <property type="match status" value="1"/>
</dbReference>
<feature type="coiled-coil region" evidence="2">
    <location>
        <begin position="287"/>
        <end position="314"/>
    </location>
</feature>
<feature type="domain" description="SCD" evidence="4">
    <location>
        <begin position="323"/>
        <end position="408"/>
    </location>
</feature>
<reference evidence="5" key="2">
    <citation type="submission" date="2022-10" db="EMBL/GenBank/DDBJ databases">
        <authorList>
            <consortium name="ENA_rothamsted_submissions"/>
            <consortium name="culmorum"/>
            <person name="King R."/>
        </authorList>
    </citation>
    <scope>NUCLEOTIDE SEQUENCE</scope>
</reference>
<feature type="region of interest" description="Disordered" evidence="3">
    <location>
        <begin position="1"/>
        <end position="106"/>
    </location>
</feature>
<keyword evidence="2" id="KW-0175">Coiled coil</keyword>
<dbReference type="Pfam" id="PF21581">
    <property type="entry name" value="SCD"/>
    <property type="match status" value="1"/>
</dbReference>
<dbReference type="EMBL" id="OU896716">
    <property type="protein sequence ID" value="CAG9813935.1"/>
    <property type="molecule type" value="Genomic_DNA"/>
</dbReference>
<dbReference type="PANTHER" id="PTHR11199">
    <property type="entry name" value="STROMAL ANTIGEN"/>
    <property type="match status" value="1"/>
</dbReference>
<dbReference type="InterPro" id="IPR039662">
    <property type="entry name" value="Cohesin_Scc3/SA"/>
</dbReference>
<comment type="similarity">
    <text evidence="1">Belongs to the SCC3 family.</text>
</comment>
<evidence type="ECO:0000259" key="4">
    <source>
        <dbReference type="PROSITE" id="PS51425"/>
    </source>
</evidence>
<name>A0A9N9S9X5_PHACE</name>
<dbReference type="InterPro" id="IPR013721">
    <property type="entry name" value="STAG"/>
</dbReference>
<feature type="compositionally biased region" description="Acidic residues" evidence="3">
    <location>
        <begin position="1102"/>
        <end position="1112"/>
    </location>
</feature>
<accession>A0A9N9S9X5</accession>
<dbReference type="GO" id="GO:0003682">
    <property type="term" value="F:chromatin binding"/>
    <property type="evidence" value="ECO:0007669"/>
    <property type="project" value="TreeGrafter"/>
</dbReference>
<feature type="region of interest" description="Disordered" evidence="3">
    <location>
        <begin position="1077"/>
        <end position="1121"/>
    </location>
</feature>
<evidence type="ECO:0000256" key="2">
    <source>
        <dbReference type="SAM" id="Coils"/>
    </source>
</evidence>
<dbReference type="PANTHER" id="PTHR11199:SF0">
    <property type="entry name" value="LD34181P-RELATED"/>
    <property type="match status" value="1"/>
</dbReference>
<proteinExistence type="inferred from homology"/>
<keyword evidence="6" id="KW-1185">Reference proteome</keyword>
<organism evidence="5 6">
    <name type="scientific">Phaedon cochleariae</name>
    <name type="common">Mustard beetle</name>
    <dbReference type="NCBI Taxonomy" id="80249"/>
    <lineage>
        <taxon>Eukaryota</taxon>
        <taxon>Metazoa</taxon>
        <taxon>Ecdysozoa</taxon>
        <taxon>Arthropoda</taxon>
        <taxon>Hexapoda</taxon>
        <taxon>Insecta</taxon>
        <taxon>Pterygota</taxon>
        <taxon>Neoptera</taxon>
        <taxon>Endopterygota</taxon>
        <taxon>Coleoptera</taxon>
        <taxon>Polyphaga</taxon>
        <taxon>Cucujiformia</taxon>
        <taxon>Chrysomeloidea</taxon>
        <taxon>Chrysomelidae</taxon>
        <taxon>Chrysomelinae</taxon>
        <taxon>Chrysomelini</taxon>
        <taxon>Phaedon</taxon>
    </lineage>
</organism>
<dbReference type="InterPro" id="IPR056396">
    <property type="entry name" value="HEAT_SCC3-SA"/>
</dbReference>
<dbReference type="OrthoDB" id="498590at2759"/>
<dbReference type="GO" id="GO:0008278">
    <property type="term" value="C:cohesin complex"/>
    <property type="evidence" value="ECO:0007669"/>
    <property type="project" value="TreeGrafter"/>
</dbReference>
<dbReference type="SUPFAM" id="SSF48371">
    <property type="entry name" value="ARM repeat"/>
    <property type="match status" value="1"/>
</dbReference>
<protein>
    <recommendedName>
        <fullName evidence="4">SCD domain-containing protein</fullName>
    </recommendedName>
</protein>
<evidence type="ECO:0000256" key="1">
    <source>
        <dbReference type="ARBA" id="ARBA00005486"/>
    </source>
</evidence>
<dbReference type="InterPro" id="IPR020839">
    <property type="entry name" value="SCD"/>
</dbReference>
<dbReference type="AlphaFoldDB" id="A0A9N9S9X5"/>
<dbReference type="InterPro" id="IPR016024">
    <property type="entry name" value="ARM-type_fold"/>
</dbReference>
<dbReference type="GO" id="GO:0005634">
    <property type="term" value="C:nucleus"/>
    <property type="evidence" value="ECO:0007669"/>
    <property type="project" value="TreeGrafter"/>
</dbReference>
<gene>
    <name evidence="5" type="ORF">PHAECO_LOCUS1513</name>
</gene>
<dbReference type="GO" id="GO:0000785">
    <property type="term" value="C:chromatin"/>
    <property type="evidence" value="ECO:0007669"/>
    <property type="project" value="TreeGrafter"/>
</dbReference>
<evidence type="ECO:0000313" key="5">
    <source>
        <dbReference type="EMBL" id="CAG9813935.1"/>
    </source>
</evidence>
<feature type="compositionally biased region" description="Low complexity" evidence="3">
    <location>
        <begin position="76"/>
        <end position="86"/>
    </location>
</feature>
<dbReference type="Pfam" id="PF08514">
    <property type="entry name" value="STAG"/>
    <property type="match status" value="1"/>
</dbReference>
<reference evidence="5" key="1">
    <citation type="submission" date="2022-01" db="EMBL/GenBank/DDBJ databases">
        <authorList>
            <person name="King R."/>
        </authorList>
    </citation>
    <scope>NUCLEOTIDE SEQUENCE</scope>
</reference>
<dbReference type="Proteomes" id="UP001153737">
    <property type="component" value="Chromosome 10"/>
</dbReference>
<evidence type="ECO:0000256" key="3">
    <source>
        <dbReference type="SAM" id="MobiDB-lite"/>
    </source>
</evidence>
<dbReference type="GO" id="GO:0007062">
    <property type="term" value="P:sister chromatid cohesion"/>
    <property type="evidence" value="ECO:0007669"/>
    <property type="project" value="UniProtKB-ARBA"/>
</dbReference>